<reference evidence="2 3" key="1">
    <citation type="submission" date="2020-01" db="EMBL/GenBank/DDBJ databases">
        <title>Muriicola jejuensis KCTC 22299.</title>
        <authorList>
            <person name="Wang G."/>
        </authorList>
    </citation>
    <scope>NUCLEOTIDE SEQUENCE [LARGE SCALE GENOMIC DNA]</scope>
    <source>
        <strain evidence="2 3">KCTC 22299</strain>
    </source>
</reference>
<keyword evidence="1" id="KW-0732">Signal</keyword>
<evidence type="ECO:0008006" key="4">
    <source>
        <dbReference type="Google" id="ProtNLM"/>
    </source>
</evidence>
<keyword evidence="3" id="KW-1185">Reference proteome</keyword>
<accession>A0A6P0U962</accession>
<protein>
    <recommendedName>
        <fullName evidence="4">TonB C-terminal domain-containing protein</fullName>
    </recommendedName>
</protein>
<feature type="signal peptide" evidence="1">
    <location>
        <begin position="1"/>
        <end position="20"/>
    </location>
</feature>
<evidence type="ECO:0000256" key="1">
    <source>
        <dbReference type="SAM" id="SignalP"/>
    </source>
</evidence>
<dbReference type="EMBL" id="JAABOP010000001">
    <property type="protein sequence ID" value="NER09577.1"/>
    <property type="molecule type" value="Genomic_DNA"/>
</dbReference>
<organism evidence="2 3">
    <name type="scientific">Muriicola jejuensis</name>
    <dbReference type="NCBI Taxonomy" id="504488"/>
    <lineage>
        <taxon>Bacteria</taxon>
        <taxon>Pseudomonadati</taxon>
        <taxon>Bacteroidota</taxon>
        <taxon>Flavobacteriia</taxon>
        <taxon>Flavobacteriales</taxon>
        <taxon>Flavobacteriaceae</taxon>
        <taxon>Muriicola</taxon>
    </lineage>
</organism>
<dbReference type="Proteomes" id="UP000468443">
    <property type="component" value="Unassembled WGS sequence"/>
</dbReference>
<name>A0A6P0U962_9FLAO</name>
<evidence type="ECO:0000313" key="3">
    <source>
        <dbReference type="Proteomes" id="UP000468443"/>
    </source>
</evidence>
<dbReference type="AlphaFoldDB" id="A0A6P0U962"/>
<dbReference type="RefSeq" id="WP_163691625.1">
    <property type="nucleotide sequence ID" value="NZ_FXTW01000001.1"/>
</dbReference>
<proteinExistence type="predicted"/>
<comment type="caution">
    <text evidence="2">The sequence shown here is derived from an EMBL/GenBank/DDBJ whole genome shotgun (WGS) entry which is preliminary data.</text>
</comment>
<evidence type="ECO:0000313" key="2">
    <source>
        <dbReference type="EMBL" id="NER09577.1"/>
    </source>
</evidence>
<gene>
    <name evidence="2" type="ORF">GWK09_03550</name>
</gene>
<dbReference type="Gene3D" id="3.30.1150.10">
    <property type="match status" value="1"/>
</dbReference>
<feature type="chain" id="PRO_5026771991" description="TonB C-terminal domain-containing protein" evidence="1">
    <location>
        <begin position="21"/>
        <end position="161"/>
    </location>
</feature>
<sequence length="161" mass="18733">MRVFALCCCFFLLLSCDWLANPESKTQKLVEDELRGIDWNDVDQYPLFEGCDETASKYEQRSCFELTLMQNLGMSLQEFRFTSKTDLQSTVHIDFLVETTGEIQVVEMQNDSALQDQIPEFREILIRSLRNMPKPEPALKRGMPVRSRFRLPLEITTKQNG</sequence>
<dbReference type="PROSITE" id="PS51257">
    <property type="entry name" value="PROKAR_LIPOPROTEIN"/>
    <property type="match status" value="1"/>
</dbReference>